<dbReference type="RefSeq" id="WP_271139270.1">
    <property type="nucleotide sequence ID" value="NZ_JAPYYP010000001.1"/>
</dbReference>
<keyword evidence="1" id="KW-0378">Hydrolase</keyword>
<organism evidence="1 2">
    <name type="scientific">Brevibacillus thermoruber</name>
    <dbReference type="NCBI Taxonomy" id="33942"/>
    <lineage>
        <taxon>Bacteria</taxon>
        <taxon>Bacillati</taxon>
        <taxon>Bacillota</taxon>
        <taxon>Bacilli</taxon>
        <taxon>Bacillales</taxon>
        <taxon>Paenibacillaceae</taxon>
        <taxon>Brevibacillus</taxon>
    </lineage>
</organism>
<sequence length="378" mass="42561">MIKTILFDVDGVMLSEERYFDASALTVWEMLHSPRYLGLAGDTFTPCPEEAEIRRVRRLVFADDDVLTFIKSRGINSNWDMVYLTFAYQVIRLCEALKPALGQQATDLLAGQLNRAQLARLSEWAKAYVPDFTVEYAKFTKDFARGSAQKAEMLLYLNQIAFERCGVVTNAFSRNSDLWRLCQETFQEWYLGDERVAASIGRETHQPGKKGFLTDEIPIVSPEELRSLFRTLKEKGYTLGIGTGRPTIETHVPLSELQVLDWFDPERVVTASHVLEAEEEFPASAPLSKPHPFSYLKGLLGLSTPNREVLGQRLPIANGDEVLIVGDSLADLLAARAIGCRFAATLTGLSGQEARRKFEEERADYILNDVREILSILE</sequence>
<dbReference type="GO" id="GO:0008967">
    <property type="term" value="F:phosphoglycolate phosphatase activity"/>
    <property type="evidence" value="ECO:0007669"/>
    <property type="project" value="TreeGrafter"/>
</dbReference>
<dbReference type="InterPro" id="IPR023214">
    <property type="entry name" value="HAD_sf"/>
</dbReference>
<dbReference type="Gene3D" id="3.40.50.1000">
    <property type="entry name" value="HAD superfamily/HAD-like"/>
    <property type="match status" value="1"/>
</dbReference>
<dbReference type="Pfam" id="PF13242">
    <property type="entry name" value="Hydrolase_like"/>
    <property type="match status" value="1"/>
</dbReference>
<dbReference type="Proteomes" id="UP001151071">
    <property type="component" value="Unassembled WGS sequence"/>
</dbReference>
<accession>A0A9X3TM18</accession>
<dbReference type="SFLD" id="SFLDG01129">
    <property type="entry name" value="C1.5:_HAD__Beta-PGM__Phosphata"/>
    <property type="match status" value="1"/>
</dbReference>
<protein>
    <submittedName>
        <fullName evidence="1">HAD hydrolase-like protein</fullName>
    </submittedName>
</protein>
<dbReference type="SFLD" id="SFLDS00003">
    <property type="entry name" value="Haloacid_Dehalogenase"/>
    <property type="match status" value="1"/>
</dbReference>
<dbReference type="GO" id="GO:0005829">
    <property type="term" value="C:cytosol"/>
    <property type="evidence" value="ECO:0007669"/>
    <property type="project" value="TreeGrafter"/>
</dbReference>
<evidence type="ECO:0000313" key="2">
    <source>
        <dbReference type="Proteomes" id="UP001151071"/>
    </source>
</evidence>
<gene>
    <name evidence="1" type="ORF">O3V59_00935</name>
</gene>
<reference evidence="1" key="1">
    <citation type="submission" date="2022-12" db="EMBL/GenBank/DDBJ databases">
        <title>Draft genome sequence of the thermophilic strain Brevibacillus thermoruber HT42, isolated from Los Humeros, Puebla, Mexico, with biotechnological potential.</title>
        <authorList>
            <person name="Lara Sanchez J."/>
            <person name="Solis Palacios R."/>
            <person name="Bustos Baena A.S."/>
            <person name="Ruz Baez A.E."/>
            <person name="Espinosa Luna G."/>
            <person name="Oliart Ros R.M."/>
        </authorList>
    </citation>
    <scope>NUCLEOTIDE SEQUENCE</scope>
    <source>
        <strain evidence="1">HT42</strain>
    </source>
</reference>
<dbReference type="PANTHER" id="PTHR43434:SF1">
    <property type="entry name" value="PHOSPHOGLYCOLATE PHOSPHATASE"/>
    <property type="match status" value="1"/>
</dbReference>
<dbReference type="GO" id="GO:0006281">
    <property type="term" value="P:DNA repair"/>
    <property type="evidence" value="ECO:0007669"/>
    <property type="project" value="TreeGrafter"/>
</dbReference>
<dbReference type="InterPro" id="IPR036412">
    <property type="entry name" value="HAD-like_sf"/>
</dbReference>
<evidence type="ECO:0000313" key="1">
    <source>
        <dbReference type="EMBL" id="MDA5106915.1"/>
    </source>
</evidence>
<dbReference type="AlphaFoldDB" id="A0A9X3TM18"/>
<name>A0A9X3TM18_9BACL</name>
<keyword evidence="2" id="KW-1185">Reference proteome</keyword>
<dbReference type="InterPro" id="IPR050155">
    <property type="entry name" value="HAD-like_hydrolase_sf"/>
</dbReference>
<dbReference type="SUPFAM" id="SSF56784">
    <property type="entry name" value="HAD-like"/>
    <property type="match status" value="1"/>
</dbReference>
<comment type="caution">
    <text evidence="1">The sequence shown here is derived from an EMBL/GenBank/DDBJ whole genome shotgun (WGS) entry which is preliminary data.</text>
</comment>
<proteinExistence type="predicted"/>
<dbReference type="CDD" id="cd01427">
    <property type="entry name" value="HAD_like"/>
    <property type="match status" value="1"/>
</dbReference>
<dbReference type="PANTHER" id="PTHR43434">
    <property type="entry name" value="PHOSPHOGLYCOLATE PHOSPHATASE"/>
    <property type="match status" value="1"/>
</dbReference>
<dbReference type="EMBL" id="JAPYYP010000001">
    <property type="protein sequence ID" value="MDA5106915.1"/>
    <property type="molecule type" value="Genomic_DNA"/>
</dbReference>